<reference evidence="2 3" key="1">
    <citation type="journal article" date="2007" name="PLoS ONE">
        <title>Paradoxical DNA repair and peroxide resistance gene conservation in Bacillus pumilus SAFR-032.</title>
        <authorList>
            <person name="Gioia J."/>
            <person name="Yerrapragada S."/>
            <person name="Qin X."/>
            <person name="Jiang H."/>
            <person name="Igboeli O.C."/>
            <person name="Muzny D."/>
            <person name="Dugan-Rocha S."/>
            <person name="Ding Y."/>
            <person name="Hawes A."/>
            <person name="Liu W."/>
            <person name="Perez L."/>
            <person name="Kovar C."/>
            <person name="Dinh H."/>
            <person name="Lee S."/>
            <person name="Nazareth L."/>
            <person name="Blyth P."/>
            <person name="Holder M."/>
            <person name="Buhay C."/>
            <person name="Tirumalai M.R."/>
            <person name="Liu Y."/>
            <person name="Dasgupta I."/>
            <person name="Bokhetache L."/>
            <person name="Fujita M."/>
            <person name="Karouia F."/>
            <person name="Eswara Moorthy P."/>
            <person name="Siefert J."/>
            <person name="Uzman A."/>
            <person name="Buzumbo P."/>
            <person name="Verma A."/>
            <person name="Zwiya H."/>
            <person name="McWilliams B.D."/>
            <person name="Olowu A."/>
            <person name="Clinkenbeard K.D."/>
            <person name="Newcombe D."/>
            <person name="Golebiewski L."/>
            <person name="Petrosino J.F."/>
            <person name="Nicholson W.L."/>
            <person name="Fox G.E."/>
            <person name="Venkateswaran K."/>
            <person name="Highlander S.K."/>
            <person name="Weinstock G.M."/>
        </authorList>
    </citation>
    <scope>NUCLEOTIDE SEQUENCE [LARGE SCALE GENOMIC DNA]</scope>
    <source>
        <strain evidence="2 3">SAFR-032</strain>
    </source>
</reference>
<gene>
    <name evidence="2" type="ordered locus">BPUM_2269</name>
</gene>
<evidence type="ECO:0000259" key="1">
    <source>
        <dbReference type="SMART" id="SM00953"/>
    </source>
</evidence>
<reference evidence="2 3" key="3">
    <citation type="journal article" date="2013" name="PLoS ONE">
        <title>Candidate genes that may be responsible for the unusual resistances exhibited by Bacillus pumilus SAFR-032 spores.</title>
        <authorList>
            <person name="Tirumalai M.R."/>
            <person name="Rastogi R."/>
            <person name="Zamani N."/>
            <person name="O'Bryant Williams E."/>
            <person name="Allen S."/>
            <person name="Diouf F."/>
            <person name="Kwende S."/>
            <person name="Weinstock G.M."/>
            <person name="Venkateswaran K.J."/>
            <person name="Fox G.E."/>
        </authorList>
    </citation>
    <scope>NUCLEOTIDE SEQUENCE [LARGE SCALE GENOMIC DNA]</scope>
    <source>
        <strain evidence="2 3">SAFR-032</strain>
    </source>
</reference>
<dbReference type="KEGG" id="bpu:BPUM_2269"/>
<evidence type="ECO:0000313" key="2">
    <source>
        <dbReference type="EMBL" id="ABV62938.1"/>
    </source>
</evidence>
<dbReference type="InterPro" id="IPR014914">
    <property type="entry name" value="RES_dom"/>
</dbReference>
<evidence type="ECO:0000313" key="3">
    <source>
        <dbReference type="Proteomes" id="UP000001355"/>
    </source>
</evidence>
<sequence>MDKCCSNCFVDKQFKNYITSNGFLSNCDFCQMKDTKCIYLDNEIFFKLFKFLKNIYEIHPNRRSNDLFYILSIEWGLFEYKFDDVLIKKLCANYEMDVEQYYLIRLDFEHLIRKWHEFREIIKHEHRFINRLPLEIETLFTEKSKNSKILQKGEIFYRARIGTGDKNVSIPFHANLSDMGMPPPDMVRMGRANPDGIRYLYLANEKKTAIAEVRPWCGAKVTIGDFKLRDNILSMDLSYSSQMSLFKIINSEQIETTMSEIAFFKNLSSEMSKPISPHESYLEYIPTQFITEVIKSVGYEGMVFNSSLSDGLNVVLFSQECIDIIRTDLYTVQSINYTFFKTDNYTMVE</sequence>
<dbReference type="HOGENOM" id="CLU_042379_2_0_9"/>
<dbReference type="Proteomes" id="UP000001355">
    <property type="component" value="Chromosome"/>
</dbReference>
<dbReference type="eggNOG" id="ENOG502Z9NV">
    <property type="taxonomic scope" value="Bacteria"/>
</dbReference>
<dbReference type="SMART" id="SM00953">
    <property type="entry name" value="RES"/>
    <property type="match status" value="1"/>
</dbReference>
<accession>A8FFC1</accession>
<reference evidence="2 3" key="2">
    <citation type="journal article" date="2013" name="Extremophiles">
        <title>An ICEBs1-like element may be associated with the extreme radiation and desiccation resistance of Bacillus pumilus SAFR-032 spores.</title>
        <authorList>
            <person name="Tirumalai M.R."/>
            <person name="Fox G.E."/>
        </authorList>
    </citation>
    <scope>NUCLEOTIDE SEQUENCE [LARGE SCALE GENOMIC DNA]</scope>
    <source>
        <strain evidence="2 3">SAFR-032</strain>
    </source>
</reference>
<proteinExistence type="predicted"/>
<keyword evidence="3" id="KW-1185">Reference proteome</keyword>
<dbReference type="Pfam" id="PF08808">
    <property type="entry name" value="RES"/>
    <property type="match status" value="1"/>
</dbReference>
<feature type="domain" description="RES" evidence="1">
    <location>
        <begin position="175"/>
        <end position="328"/>
    </location>
</feature>
<organism evidence="2 3">
    <name type="scientific">Bacillus pumilus (strain SAFR-032)</name>
    <dbReference type="NCBI Taxonomy" id="315750"/>
    <lineage>
        <taxon>Bacteria</taxon>
        <taxon>Bacillati</taxon>
        <taxon>Bacillota</taxon>
        <taxon>Bacilli</taxon>
        <taxon>Bacillales</taxon>
        <taxon>Bacillaceae</taxon>
        <taxon>Bacillus</taxon>
    </lineage>
</organism>
<dbReference type="AlphaFoldDB" id="A8FFC1"/>
<protein>
    <recommendedName>
        <fullName evidence="1">RES domain-containing protein</fullName>
    </recommendedName>
</protein>
<dbReference type="STRING" id="315750.BPUM_2269"/>
<dbReference type="RefSeq" id="WP_012010619.1">
    <property type="nucleotide sequence ID" value="NC_009848.4"/>
</dbReference>
<dbReference type="EMBL" id="CP000813">
    <property type="protein sequence ID" value="ABV62938.1"/>
    <property type="molecule type" value="Genomic_DNA"/>
</dbReference>
<dbReference type="GeneID" id="5621535"/>
<name>A8FFC1_BACP2</name>
<dbReference type="OrthoDB" id="648213at2"/>